<feature type="domain" description="MHD" evidence="4">
    <location>
        <begin position="608"/>
        <end position="865"/>
    </location>
</feature>
<dbReference type="SMART" id="SM00055">
    <property type="entry name" value="FCH"/>
    <property type="match status" value="1"/>
</dbReference>
<dbReference type="PANTHER" id="PTHR23065:SF54">
    <property type="entry name" value="SUPPRESSOR OF YEAST PROFILIN DELETION"/>
    <property type="match status" value="1"/>
</dbReference>
<dbReference type="SUPFAM" id="SSF103657">
    <property type="entry name" value="BAR/IMD domain-like"/>
    <property type="match status" value="1"/>
</dbReference>
<dbReference type="EMBL" id="ML119051">
    <property type="protein sequence ID" value="ROT43029.1"/>
    <property type="molecule type" value="Genomic_DNA"/>
</dbReference>
<evidence type="ECO:0000256" key="1">
    <source>
        <dbReference type="ARBA" id="ARBA00022583"/>
    </source>
</evidence>
<dbReference type="Proteomes" id="UP000272025">
    <property type="component" value="Unassembled WGS sequence"/>
</dbReference>
<dbReference type="Gene3D" id="1.20.1270.60">
    <property type="entry name" value="Arfaptin homology (AH) domain/BAR domain"/>
    <property type="match status" value="1"/>
</dbReference>
<reference evidence="5 6" key="1">
    <citation type="journal article" date="2018" name="Mol. Ecol.">
        <title>The obligate alkalophilic soda-lake fungus Sodiomyces alkalinus has shifted to a protein diet.</title>
        <authorList>
            <person name="Grum-Grzhimaylo A.A."/>
            <person name="Falkoski D.L."/>
            <person name="van den Heuvel J."/>
            <person name="Valero-Jimenez C.A."/>
            <person name="Min B."/>
            <person name="Choi I.G."/>
            <person name="Lipzen A."/>
            <person name="Daum C.G."/>
            <person name="Aanen D.K."/>
            <person name="Tsang A."/>
            <person name="Henrissat B."/>
            <person name="Bilanenko E.N."/>
            <person name="de Vries R.P."/>
            <person name="van Kan J.A.L."/>
            <person name="Grigoriev I.V."/>
            <person name="Debets A.J.M."/>
        </authorList>
    </citation>
    <scope>NUCLEOTIDE SEQUENCE [LARGE SCALE GENOMIC DNA]</scope>
    <source>
        <strain evidence="5 6">F11</strain>
    </source>
</reference>
<evidence type="ECO:0000313" key="5">
    <source>
        <dbReference type="EMBL" id="ROT43029.1"/>
    </source>
</evidence>
<sequence>MDDTPRTEYPAMLDHLQPGQAVTVLNDRLKRINRINVEIADWLQERRRVEEQYVQGLHRLMQFRVPNSQSDLGVFQAPWNKVLTAIEASADSHRLLAGRIENEVEGPLRAFQNKSESLNIQATSDNLATVARDLEEAQKKVEAQTKKVGKANMHKLDAAHAKLESATQQWESQAPFIFESLQAFDEHRINHLRDLLTQYQTYETDKAQRNQANAAETLAVMLEISTELEIASFKERVVAGKPKVEKKPPSRQGSNLPFIATPQEDTVSEHSAPAETRHDPEPEPKHEHKHEHKQEAKREEKKVKTKTESKLRSKIGTMLGRRRQSTHAGFGQLSPNKGSGPFSRSNSGHGRLSPKASSSNLAESTGRLSALAETPGSPEEPPQSPGDKDGKPHHETTTNGVGLGIGIGIGISQSSDAEPSGRGSSTAINGADTSSKDVSSPQAPSQPTSQQSVSGGKDSEGFTIPPPANDPISQAQRDAAEEPEQPFKLNISSSPIAEEDPEASKAAISNVASTLTQMAAPSRRLGTVRGRRDVRNTIYFPSPVASPDLSGEQFPPSGLQSAAQTPKLPAVASLASEASIAGTSDTQSIRSANSLSSLSHAKHPELAGPGLSCSIIETVSATFEDGGAVKNAKIGGEIAFAYHRDEFDDRERETIRINNFPNLEAIGPNRIFVHNLSPDRPDEFTLDLSHLHNRTSPAFTYRVHIPNGDPANLAEHAPLLMRPVWKPQGDKLGLLLQYSLNPAFKIPRPITLHNVVFVATYEGARASGAQTKPSGTHLKDRHLVYWRLGDVTLTSEPQKIVCRIVGAENAEPKPGHLEARWEYSPPEGAVVGSGISVAALAESKGKEKERVESDDPFADGGVGAPALPNGQRWVDVSLVRKIVGGKYDAV</sequence>
<dbReference type="GO" id="GO:0032153">
    <property type="term" value="C:cell division site"/>
    <property type="evidence" value="ECO:0007669"/>
    <property type="project" value="TreeGrafter"/>
</dbReference>
<dbReference type="GO" id="GO:0006897">
    <property type="term" value="P:endocytosis"/>
    <property type="evidence" value="ECO:0007669"/>
    <property type="project" value="UniProtKB-KW"/>
</dbReference>
<dbReference type="PANTHER" id="PTHR23065">
    <property type="entry name" value="PROLINE-SERINE-THREONINE PHOSPHATASE INTERACTING PROTEIN 1"/>
    <property type="match status" value="1"/>
</dbReference>
<dbReference type="GO" id="GO:0032185">
    <property type="term" value="P:septin cytoskeleton organization"/>
    <property type="evidence" value="ECO:0007669"/>
    <property type="project" value="TreeGrafter"/>
</dbReference>
<dbReference type="GO" id="GO:0030139">
    <property type="term" value="C:endocytic vesicle"/>
    <property type="evidence" value="ECO:0007669"/>
    <property type="project" value="TreeGrafter"/>
</dbReference>
<evidence type="ECO:0000313" key="6">
    <source>
        <dbReference type="Proteomes" id="UP000272025"/>
    </source>
</evidence>
<proteinExistence type="predicted"/>
<feature type="compositionally biased region" description="Polar residues" evidence="3">
    <location>
        <begin position="412"/>
        <end position="438"/>
    </location>
</feature>
<dbReference type="InterPro" id="IPR027267">
    <property type="entry name" value="AH/BAR_dom_sf"/>
</dbReference>
<dbReference type="Pfam" id="PF10291">
    <property type="entry name" value="muHD"/>
    <property type="match status" value="1"/>
</dbReference>
<dbReference type="CDD" id="cd07650">
    <property type="entry name" value="F-BAR_Syp1p_like"/>
    <property type="match status" value="1"/>
</dbReference>
<feature type="compositionally biased region" description="Basic and acidic residues" evidence="3">
    <location>
        <begin position="275"/>
        <end position="311"/>
    </location>
</feature>
<dbReference type="InterPro" id="IPR049609">
    <property type="entry name" value="Syp1-like_MHD"/>
</dbReference>
<organism evidence="5 6">
    <name type="scientific">Sodiomyces alkalinus (strain CBS 110278 / VKM F-3762 / F11)</name>
    <name type="common">Alkaliphilic filamentous fungus</name>
    <dbReference type="NCBI Taxonomy" id="1314773"/>
    <lineage>
        <taxon>Eukaryota</taxon>
        <taxon>Fungi</taxon>
        <taxon>Dikarya</taxon>
        <taxon>Ascomycota</taxon>
        <taxon>Pezizomycotina</taxon>
        <taxon>Sordariomycetes</taxon>
        <taxon>Hypocreomycetidae</taxon>
        <taxon>Glomerellales</taxon>
        <taxon>Plectosphaerellaceae</taxon>
        <taxon>Sodiomyces</taxon>
    </lineage>
</organism>
<feature type="coiled-coil region" evidence="2">
    <location>
        <begin position="120"/>
        <end position="154"/>
    </location>
</feature>
<dbReference type="PROSITE" id="PS51072">
    <property type="entry name" value="MHD"/>
    <property type="match status" value="1"/>
</dbReference>
<dbReference type="InterPro" id="IPR028565">
    <property type="entry name" value="MHD"/>
</dbReference>
<feature type="compositionally biased region" description="Low complexity" evidence="3">
    <location>
        <begin position="439"/>
        <end position="454"/>
    </location>
</feature>
<keyword evidence="2" id="KW-0175">Coiled coil</keyword>
<dbReference type="InterPro" id="IPR001060">
    <property type="entry name" value="FCH_dom"/>
</dbReference>
<feature type="compositionally biased region" description="Polar residues" evidence="3">
    <location>
        <begin position="333"/>
        <end position="348"/>
    </location>
</feature>
<feature type="compositionally biased region" description="Polar residues" evidence="3">
    <location>
        <begin position="355"/>
        <end position="367"/>
    </location>
</feature>
<dbReference type="FunFam" id="1.20.1270.60:FF:000102">
    <property type="entry name" value="WGS project CABT00000000 data, contig 2.23"/>
    <property type="match status" value="1"/>
</dbReference>
<gene>
    <name evidence="5" type="ORF">SODALDRAFT_336551</name>
</gene>
<feature type="region of interest" description="Disordered" evidence="3">
    <location>
        <begin position="241"/>
        <end position="505"/>
    </location>
</feature>
<feature type="region of interest" description="Disordered" evidence="3">
    <location>
        <begin position="844"/>
        <end position="866"/>
    </location>
</feature>
<dbReference type="AlphaFoldDB" id="A0A3N2Q8C8"/>
<feature type="region of interest" description="Disordered" evidence="3">
    <location>
        <begin position="543"/>
        <end position="565"/>
    </location>
</feature>
<evidence type="ECO:0000256" key="2">
    <source>
        <dbReference type="SAM" id="Coils"/>
    </source>
</evidence>
<evidence type="ECO:0000259" key="4">
    <source>
        <dbReference type="PROSITE" id="PS51072"/>
    </source>
</evidence>
<dbReference type="RefSeq" id="XP_028470835.1">
    <property type="nucleotide sequence ID" value="XM_028612603.1"/>
</dbReference>
<dbReference type="OrthoDB" id="331602at2759"/>
<keyword evidence="6" id="KW-1185">Reference proteome</keyword>
<feature type="compositionally biased region" description="Basic and acidic residues" evidence="3">
    <location>
        <begin position="844"/>
        <end position="853"/>
    </location>
</feature>
<feature type="compositionally biased region" description="Basic and acidic residues" evidence="3">
    <location>
        <begin position="386"/>
        <end position="396"/>
    </location>
</feature>
<dbReference type="InterPro" id="IPR018808">
    <property type="entry name" value="Muniscin_C"/>
</dbReference>
<dbReference type="GeneID" id="39581081"/>
<dbReference type="CDD" id="cd09264">
    <property type="entry name" value="AP_Syp1_MHD"/>
    <property type="match status" value="1"/>
</dbReference>
<dbReference type="GO" id="GO:0005886">
    <property type="term" value="C:plasma membrane"/>
    <property type="evidence" value="ECO:0007669"/>
    <property type="project" value="TreeGrafter"/>
</dbReference>
<accession>A0A3N2Q8C8</accession>
<name>A0A3N2Q8C8_SODAK</name>
<dbReference type="Pfam" id="PF00611">
    <property type="entry name" value="FCH"/>
    <property type="match status" value="1"/>
</dbReference>
<keyword evidence="1" id="KW-0254">Endocytosis</keyword>
<evidence type="ECO:0000256" key="3">
    <source>
        <dbReference type="SAM" id="MobiDB-lite"/>
    </source>
</evidence>
<dbReference type="STRING" id="1314773.A0A3N2Q8C8"/>
<protein>
    <recommendedName>
        <fullName evidence="4">MHD domain-containing protein</fullName>
    </recommendedName>
</protein>